<feature type="compositionally biased region" description="Basic and acidic residues" evidence="1">
    <location>
        <begin position="118"/>
        <end position="128"/>
    </location>
</feature>
<feature type="region of interest" description="Disordered" evidence="1">
    <location>
        <begin position="118"/>
        <end position="143"/>
    </location>
</feature>
<dbReference type="AlphaFoldDB" id="A0AAN7Q6K4"/>
<feature type="compositionally biased region" description="Acidic residues" evidence="1">
    <location>
        <begin position="710"/>
        <end position="729"/>
    </location>
</feature>
<evidence type="ECO:0000256" key="1">
    <source>
        <dbReference type="SAM" id="MobiDB-lite"/>
    </source>
</evidence>
<feature type="region of interest" description="Disordered" evidence="1">
    <location>
        <begin position="512"/>
        <end position="541"/>
    </location>
</feature>
<organism evidence="2 3">
    <name type="scientific">Aquatica leii</name>
    <dbReference type="NCBI Taxonomy" id="1421715"/>
    <lineage>
        <taxon>Eukaryota</taxon>
        <taxon>Metazoa</taxon>
        <taxon>Ecdysozoa</taxon>
        <taxon>Arthropoda</taxon>
        <taxon>Hexapoda</taxon>
        <taxon>Insecta</taxon>
        <taxon>Pterygota</taxon>
        <taxon>Neoptera</taxon>
        <taxon>Endopterygota</taxon>
        <taxon>Coleoptera</taxon>
        <taxon>Polyphaga</taxon>
        <taxon>Elateriformia</taxon>
        <taxon>Elateroidea</taxon>
        <taxon>Lampyridae</taxon>
        <taxon>Luciolinae</taxon>
        <taxon>Aquatica</taxon>
    </lineage>
</organism>
<keyword evidence="3" id="KW-1185">Reference proteome</keyword>
<reference evidence="3" key="1">
    <citation type="submission" date="2023-01" db="EMBL/GenBank/DDBJ databases">
        <title>Key to firefly adult light organ development and bioluminescence: homeobox transcription factors regulate luciferase expression and transportation to peroxisome.</title>
        <authorList>
            <person name="Fu X."/>
        </authorList>
    </citation>
    <scope>NUCLEOTIDE SEQUENCE [LARGE SCALE GENOMIC DNA]</scope>
</reference>
<proteinExistence type="predicted"/>
<name>A0AAN7Q6K4_9COLE</name>
<gene>
    <name evidence="2" type="ORF">RN001_003690</name>
</gene>
<feature type="compositionally biased region" description="Low complexity" evidence="1">
    <location>
        <begin position="758"/>
        <end position="772"/>
    </location>
</feature>
<protein>
    <submittedName>
        <fullName evidence="2">Uncharacterized protein</fullName>
    </submittedName>
</protein>
<sequence length="878" mass="98575">MEKGDAHEFKGKSLDEVNTDMDRNLLSIEDIDIVVPATTTNTEDDPLPAANVKIAKHCTLIPWSTKQKKVVKGPRSLFAMASNHFNRNNEYQRSGREGFRRALQADSYENCYEESRRFVEQNRAPERSRRPRRGGGPSRQVFQKNRVSEFRSSQNKITESDLAEDLRRKLFPGAKNGHSAMERLEAVNAMRAITLTVTTRAIGFGVASVFAALYEFNNVPVRGTIYQLYRYSLAIIEVKVKVCQRSITSVQTNEDDYARLIGNEDMIQAVKGITMLPDQLTSVIKTVGKVKVGDKLYTPKVARDRYTERRNTLIPQSDNVTFSNLRRVVLALANQDTPIDFRRRFYQNNPISGTIWAGGPNDPVLMNPDEIIPDDYGLNELNDDVADCHAKLTFLAKKAPKYFSGAVSFEPEGTKAMLTCNKQGGLRVVDRLQGEALGDYYARLKTQGDIDEYYKIFWLKKVQLKMSFACQGPRSLFAMASNNFNRNNEYQRSGREGLRRALQGDSYENGYEESRRFVEQNRAPERSRRPRRGGGPSRQVFQKNRVSEFRSSQNKITESDLAEDLRRKLFPGVKNGHSAMERLEAVNAMRAITLTVTTRAIGFGVARNTSNLIHHLKRKHAAILLVPPVPEVADEDPDAQTVPVEDHTVNSEAGPASAPQSHPQPLPKRPRVSKTRPTTLNGLTLAEAIDMIFNDDIDGDIYIQPPDPNVDTDEDSAEEDNGGPIEDAENVQPNQDPIIQQHISGKDIAHGSAAITNPSSSSSHPQPQPSCSKTLVPPISFENQSQKIPDKMITFEALSPILQPATSKASKSTRKKHCEIITSSPMKTVLEENEQFAEVDAGQRLGDFVLVEFKTKVPVYFVEKNLTYEVEIRFLKKM</sequence>
<feature type="region of interest" description="Disordered" evidence="1">
    <location>
        <begin position="751"/>
        <end position="777"/>
    </location>
</feature>
<accession>A0AAN7Q6K4</accession>
<feature type="region of interest" description="Disordered" evidence="1">
    <location>
        <begin position="699"/>
        <end position="733"/>
    </location>
</feature>
<evidence type="ECO:0000313" key="3">
    <source>
        <dbReference type="Proteomes" id="UP001353858"/>
    </source>
</evidence>
<evidence type="ECO:0000313" key="2">
    <source>
        <dbReference type="EMBL" id="KAK4887419.1"/>
    </source>
</evidence>
<feature type="region of interest" description="Disordered" evidence="1">
    <location>
        <begin position="646"/>
        <end position="679"/>
    </location>
</feature>
<dbReference type="Proteomes" id="UP001353858">
    <property type="component" value="Unassembled WGS sequence"/>
</dbReference>
<feature type="compositionally biased region" description="Basic and acidic residues" evidence="1">
    <location>
        <begin position="512"/>
        <end position="527"/>
    </location>
</feature>
<dbReference type="EMBL" id="JARPUR010000001">
    <property type="protein sequence ID" value="KAK4887419.1"/>
    <property type="molecule type" value="Genomic_DNA"/>
</dbReference>
<comment type="caution">
    <text evidence="2">The sequence shown here is derived from an EMBL/GenBank/DDBJ whole genome shotgun (WGS) entry which is preliminary data.</text>
</comment>